<dbReference type="OrthoDB" id="3541472at2759"/>
<dbReference type="CDD" id="cd09917">
    <property type="entry name" value="F-box_SF"/>
    <property type="match status" value="1"/>
</dbReference>
<evidence type="ECO:0000313" key="1">
    <source>
        <dbReference type="EMBL" id="KIO15716.1"/>
    </source>
</evidence>
<name>A0A0C3Q080_9AGAM</name>
<sequence>MGWWKLRQAAKESERHETLPETLPEILPENPFIPYEILLLIAKLSDEQSIVRLIQTCHQFRRLEPMLYRHIRVPRNYGRRRQNPLQGYLLHRTLAGRPDLLPVILSYHGPLIPGGNDTESIISSGPSGGNAPWRKMWTTTRKWAMNDHDPIESAKIIFSGAVNIQELHFTDTITKSAARVFGAFGAPLGSKATNIRSLVLNVGLGSPQLAPILSRLKHLHLQSEGYIPIRLDKTALPELESLKAGLR</sequence>
<proteinExistence type="predicted"/>
<dbReference type="HOGENOM" id="CLU_1131361_0_0_1"/>
<evidence type="ECO:0000313" key="2">
    <source>
        <dbReference type="Proteomes" id="UP000054248"/>
    </source>
</evidence>
<reference evidence="1 2" key="1">
    <citation type="submission" date="2014-04" db="EMBL/GenBank/DDBJ databases">
        <authorList>
            <consortium name="DOE Joint Genome Institute"/>
            <person name="Kuo A."/>
            <person name="Girlanda M."/>
            <person name="Perotto S."/>
            <person name="Kohler A."/>
            <person name="Nagy L.G."/>
            <person name="Floudas D."/>
            <person name="Copeland A."/>
            <person name="Barry K.W."/>
            <person name="Cichocki N."/>
            <person name="Veneault-Fourrey C."/>
            <person name="LaButti K."/>
            <person name="Lindquist E.A."/>
            <person name="Lipzen A."/>
            <person name="Lundell T."/>
            <person name="Morin E."/>
            <person name="Murat C."/>
            <person name="Sun H."/>
            <person name="Tunlid A."/>
            <person name="Henrissat B."/>
            <person name="Grigoriev I.V."/>
            <person name="Hibbett D.S."/>
            <person name="Martin F."/>
            <person name="Nordberg H.P."/>
            <person name="Cantor M.N."/>
            <person name="Hua S.X."/>
        </authorList>
    </citation>
    <scope>NUCLEOTIDE SEQUENCE [LARGE SCALE GENOMIC DNA]</scope>
    <source>
        <strain evidence="1 2">MUT 4182</strain>
    </source>
</reference>
<protein>
    <submittedName>
        <fullName evidence="1">Uncharacterized protein</fullName>
    </submittedName>
</protein>
<accession>A0A0C3Q080</accession>
<feature type="non-terminal residue" evidence="1">
    <location>
        <position position="247"/>
    </location>
</feature>
<dbReference type="AlphaFoldDB" id="A0A0C3Q080"/>
<dbReference type="Proteomes" id="UP000054248">
    <property type="component" value="Unassembled WGS sequence"/>
</dbReference>
<reference evidence="2" key="2">
    <citation type="submission" date="2015-01" db="EMBL/GenBank/DDBJ databases">
        <title>Evolutionary Origins and Diversification of the Mycorrhizal Mutualists.</title>
        <authorList>
            <consortium name="DOE Joint Genome Institute"/>
            <consortium name="Mycorrhizal Genomics Consortium"/>
            <person name="Kohler A."/>
            <person name="Kuo A."/>
            <person name="Nagy L.G."/>
            <person name="Floudas D."/>
            <person name="Copeland A."/>
            <person name="Barry K.W."/>
            <person name="Cichocki N."/>
            <person name="Veneault-Fourrey C."/>
            <person name="LaButti K."/>
            <person name="Lindquist E.A."/>
            <person name="Lipzen A."/>
            <person name="Lundell T."/>
            <person name="Morin E."/>
            <person name="Murat C."/>
            <person name="Riley R."/>
            <person name="Ohm R."/>
            <person name="Sun H."/>
            <person name="Tunlid A."/>
            <person name="Henrissat B."/>
            <person name="Grigoriev I.V."/>
            <person name="Hibbett D.S."/>
            <person name="Martin F."/>
        </authorList>
    </citation>
    <scope>NUCLEOTIDE SEQUENCE [LARGE SCALE GENOMIC DNA]</scope>
    <source>
        <strain evidence="2">MUT 4182</strain>
    </source>
</reference>
<gene>
    <name evidence="1" type="ORF">M407DRAFT_34697</name>
</gene>
<dbReference type="EMBL" id="KN823859">
    <property type="protein sequence ID" value="KIO15716.1"/>
    <property type="molecule type" value="Genomic_DNA"/>
</dbReference>
<organism evidence="1 2">
    <name type="scientific">Tulasnella calospora MUT 4182</name>
    <dbReference type="NCBI Taxonomy" id="1051891"/>
    <lineage>
        <taxon>Eukaryota</taxon>
        <taxon>Fungi</taxon>
        <taxon>Dikarya</taxon>
        <taxon>Basidiomycota</taxon>
        <taxon>Agaricomycotina</taxon>
        <taxon>Agaricomycetes</taxon>
        <taxon>Cantharellales</taxon>
        <taxon>Tulasnellaceae</taxon>
        <taxon>Tulasnella</taxon>
    </lineage>
</organism>
<keyword evidence="2" id="KW-1185">Reference proteome</keyword>